<dbReference type="Proteomes" id="UP000630660">
    <property type="component" value="Unassembled WGS sequence"/>
</dbReference>
<dbReference type="EMBL" id="WJKJ01000352">
    <property type="protein sequence ID" value="MBD3365672.1"/>
    <property type="molecule type" value="Genomic_DNA"/>
</dbReference>
<dbReference type="SUPFAM" id="SSF52091">
    <property type="entry name" value="SpoIIaa-like"/>
    <property type="match status" value="1"/>
</dbReference>
<sequence>MNYELRYDDEAGAVYLKVINMLTAKDVHEIMPASEEMFKDTDHYRVLIDATVEPKGLLEKEARKAFRDYSVTMKILEKIAAFGTNHVTRIMTKMAAAALGKLSAVRFFKSIEEARSWLIE</sequence>
<dbReference type="Pfam" id="PF11964">
    <property type="entry name" value="SpoIIAA-like"/>
    <property type="match status" value="1"/>
</dbReference>
<proteinExistence type="predicted"/>
<comment type="caution">
    <text evidence="1">The sequence shown here is derived from an EMBL/GenBank/DDBJ whole genome shotgun (WGS) entry which is preliminary data.</text>
</comment>
<reference evidence="1" key="1">
    <citation type="submission" date="2019-11" db="EMBL/GenBank/DDBJ databases">
        <title>Microbial mats filling the niche in hypersaline microbial mats.</title>
        <authorList>
            <person name="Wong H.L."/>
            <person name="Macleod F.I."/>
            <person name="White R.A. III"/>
            <person name="Burns B.P."/>
        </authorList>
    </citation>
    <scope>NUCLEOTIDE SEQUENCE</scope>
    <source>
        <strain evidence="1">Bin_327</strain>
    </source>
</reference>
<organism evidence="1 2">
    <name type="scientific">candidate division WOR-3 bacterium</name>
    <dbReference type="NCBI Taxonomy" id="2052148"/>
    <lineage>
        <taxon>Bacteria</taxon>
        <taxon>Bacteria division WOR-3</taxon>
    </lineage>
</organism>
<name>A0A9D5KBH8_UNCW3</name>
<dbReference type="InterPro" id="IPR036513">
    <property type="entry name" value="STAS_dom_sf"/>
</dbReference>
<dbReference type="Gene3D" id="3.40.50.10600">
    <property type="entry name" value="SpoIIaa-like domains"/>
    <property type="match status" value="1"/>
</dbReference>
<gene>
    <name evidence="1" type="ORF">GF359_10710</name>
</gene>
<evidence type="ECO:0000313" key="2">
    <source>
        <dbReference type="Proteomes" id="UP000630660"/>
    </source>
</evidence>
<accession>A0A9D5KBH8</accession>
<evidence type="ECO:0008006" key="3">
    <source>
        <dbReference type="Google" id="ProtNLM"/>
    </source>
</evidence>
<dbReference type="AlphaFoldDB" id="A0A9D5KBH8"/>
<protein>
    <recommendedName>
        <fullName evidence="3">STAS/SEC14 domain-containing protein</fullName>
    </recommendedName>
</protein>
<evidence type="ECO:0000313" key="1">
    <source>
        <dbReference type="EMBL" id="MBD3365672.1"/>
    </source>
</evidence>
<dbReference type="InterPro" id="IPR021866">
    <property type="entry name" value="SpoIIAA-like"/>
</dbReference>
<dbReference type="InterPro" id="IPR038396">
    <property type="entry name" value="SpoIIAA-like_sf"/>
</dbReference>